<feature type="compositionally biased region" description="Basic and acidic residues" evidence="3">
    <location>
        <begin position="219"/>
        <end position="229"/>
    </location>
</feature>
<dbReference type="OrthoDB" id="1937734at2759"/>
<dbReference type="EMBL" id="JXTC01000058">
    <property type="protein sequence ID" value="PON93450.1"/>
    <property type="molecule type" value="Genomic_DNA"/>
</dbReference>
<comment type="function">
    <text evidence="2">Repressor of jasmonate responses.</text>
</comment>
<proteinExistence type="inferred from homology"/>
<dbReference type="Pfam" id="PF06200">
    <property type="entry name" value="tify"/>
    <property type="match status" value="1"/>
</dbReference>
<dbReference type="InterPro" id="IPR040390">
    <property type="entry name" value="TIFY/JAZ"/>
</dbReference>
<dbReference type="SMART" id="SM00979">
    <property type="entry name" value="TIFY"/>
    <property type="match status" value="1"/>
</dbReference>
<evidence type="ECO:0000256" key="1">
    <source>
        <dbReference type="ARBA" id="ARBA00008614"/>
    </source>
</evidence>
<comment type="domain">
    <text evidence="2">The jas domain is required for interaction with COI1.</text>
</comment>
<dbReference type="GO" id="GO:0009611">
    <property type="term" value="P:response to wounding"/>
    <property type="evidence" value="ECO:0007669"/>
    <property type="project" value="UniProtKB-UniRule"/>
</dbReference>
<evidence type="ECO:0000313" key="6">
    <source>
        <dbReference type="Proteomes" id="UP000237000"/>
    </source>
</evidence>
<dbReference type="GO" id="GO:0005634">
    <property type="term" value="C:nucleus"/>
    <property type="evidence" value="ECO:0007669"/>
    <property type="project" value="UniProtKB-SubCell"/>
</dbReference>
<dbReference type="GO" id="GO:0031347">
    <property type="term" value="P:regulation of defense response"/>
    <property type="evidence" value="ECO:0007669"/>
    <property type="project" value="UniProtKB-UniRule"/>
</dbReference>
<evidence type="ECO:0000256" key="2">
    <source>
        <dbReference type="RuleBase" id="RU369065"/>
    </source>
</evidence>
<accession>A0A2P5F6N4</accession>
<dbReference type="PANTHER" id="PTHR33077">
    <property type="entry name" value="PROTEIN TIFY 4A-RELATED-RELATED"/>
    <property type="match status" value="1"/>
</dbReference>
<dbReference type="InterPro" id="IPR018467">
    <property type="entry name" value="CCT_CS"/>
</dbReference>
<dbReference type="GO" id="GO:2000022">
    <property type="term" value="P:regulation of jasmonic acid mediated signaling pathway"/>
    <property type="evidence" value="ECO:0007669"/>
    <property type="project" value="UniProtKB-UniRule"/>
</dbReference>
<feature type="region of interest" description="Disordered" evidence="3">
    <location>
        <begin position="93"/>
        <end position="112"/>
    </location>
</feature>
<gene>
    <name evidence="5" type="primary">TorJAZ6</name>
    <name evidence="5" type="ORF">TorRG33x02_107280</name>
</gene>
<keyword evidence="2" id="KW-0539">Nucleus</keyword>
<organism evidence="5 6">
    <name type="scientific">Trema orientale</name>
    <name type="common">Charcoal tree</name>
    <name type="synonym">Celtis orientalis</name>
    <dbReference type="NCBI Taxonomy" id="63057"/>
    <lineage>
        <taxon>Eukaryota</taxon>
        <taxon>Viridiplantae</taxon>
        <taxon>Streptophyta</taxon>
        <taxon>Embryophyta</taxon>
        <taxon>Tracheophyta</taxon>
        <taxon>Spermatophyta</taxon>
        <taxon>Magnoliopsida</taxon>
        <taxon>eudicotyledons</taxon>
        <taxon>Gunneridae</taxon>
        <taxon>Pentapetalae</taxon>
        <taxon>rosids</taxon>
        <taxon>fabids</taxon>
        <taxon>Rosales</taxon>
        <taxon>Cannabaceae</taxon>
        <taxon>Trema</taxon>
    </lineage>
</organism>
<keyword evidence="6" id="KW-1185">Reference proteome</keyword>
<comment type="subcellular location">
    <subcellularLocation>
        <location evidence="2">Nucleus</location>
    </subcellularLocation>
</comment>
<feature type="region of interest" description="Disordered" evidence="3">
    <location>
        <begin position="179"/>
        <end position="242"/>
    </location>
</feature>
<dbReference type="AlphaFoldDB" id="A0A2P5F6N4"/>
<dbReference type="PROSITE" id="PS51320">
    <property type="entry name" value="TIFY"/>
    <property type="match status" value="1"/>
</dbReference>
<dbReference type="PANTHER" id="PTHR33077:SF52">
    <property type="entry name" value="PROTEIN TIFY 11D"/>
    <property type="match status" value="1"/>
</dbReference>
<evidence type="ECO:0000259" key="4">
    <source>
        <dbReference type="PROSITE" id="PS51320"/>
    </source>
</evidence>
<feature type="domain" description="Tify" evidence="4">
    <location>
        <begin position="111"/>
        <end position="146"/>
    </location>
</feature>
<name>A0A2P5F6N4_TREOI</name>
<sequence length="299" mass="32426">MAENDKIPNWKARKAALEKSNFAQTCSLLSQFLREKRAIGVGMPGNKPESKEKPETFRAPAPTVNFLANMGNQAGSSTQTEYPNFLKQLASNIEDSSNKSDPRKTTTLTPSKPETAQMTIFYAGQVLVFNDLPSDKADEVVSLARKGCLNANGPVSVSVSVSTAANTSVKEKTDSANININVSPDHDESNTKSGANNININVSPEESNINNTVSVVPKSDQKNNKREGTAEPANGSDLPIARRNSLHRFLEKRKDRVAAKAPYQVNHNRPVVAAPPKPADEGQAQEAGECSEQLELKLW</sequence>
<feature type="region of interest" description="Disordered" evidence="3">
    <location>
        <begin position="255"/>
        <end position="299"/>
    </location>
</feature>
<dbReference type="Pfam" id="PF09425">
    <property type="entry name" value="Jas_motif"/>
    <property type="match status" value="1"/>
</dbReference>
<protein>
    <recommendedName>
        <fullName evidence="2">Protein TIFY</fullName>
    </recommendedName>
    <alternativeName>
        <fullName evidence="2">Jasmonate ZIM domain-containing protein</fullName>
    </alternativeName>
</protein>
<evidence type="ECO:0000256" key="3">
    <source>
        <dbReference type="SAM" id="MobiDB-lite"/>
    </source>
</evidence>
<evidence type="ECO:0000313" key="5">
    <source>
        <dbReference type="EMBL" id="PON93450.1"/>
    </source>
</evidence>
<dbReference type="Proteomes" id="UP000237000">
    <property type="component" value="Unassembled WGS sequence"/>
</dbReference>
<dbReference type="STRING" id="63057.A0A2P5F6N4"/>
<keyword evidence="2" id="KW-1184">Jasmonic acid signaling pathway</keyword>
<comment type="caution">
    <text evidence="5">The sequence shown here is derived from an EMBL/GenBank/DDBJ whole genome shotgun (WGS) entry which is preliminary data.</text>
</comment>
<reference evidence="6" key="1">
    <citation type="submission" date="2016-06" db="EMBL/GenBank/DDBJ databases">
        <title>Parallel loss of symbiosis genes in relatives of nitrogen-fixing non-legume Parasponia.</title>
        <authorList>
            <person name="Van Velzen R."/>
            <person name="Holmer R."/>
            <person name="Bu F."/>
            <person name="Rutten L."/>
            <person name="Van Zeijl A."/>
            <person name="Liu W."/>
            <person name="Santuari L."/>
            <person name="Cao Q."/>
            <person name="Sharma T."/>
            <person name="Shen D."/>
            <person name="Roswanjaya Y."/>
            <person name="Wardhani T."/>
            <person name="Kalhor M.S."/>
            <person name="Jansen J."/>
            <person name="Van den Hoogen J."/>
            <person name="Gungor B."/>
            <person name="Hartog M."/>
            <person name="Hontelez J."/>
            <person name="Verver J."/>
            <person name="Yang W.-C."/>
            <person name="Schijlen E."/>
            <person name="Repin R."/>
            <person name="Schilthuizen M."/>
            <person name="Schranz E."/>
            <person name="Heidstra R."/>
            <person name="Miyata K."/>
            <person name="Fedorova E."/>
            <person name="Kohlen W."/>
            <person name="Bisseling T."/>
            <person name="Smit S."/>
            <person name="Geurts R."/>
        </authorList>
    </citation>
    <scope>NUCLEOTIDE SEQUENCE [LARGE SCALE GENOMIC DNA]</scope>
    <source>
        <strain evidence="6">cv. RG33-2</strain>
    </source>
</reference>
<dbReference type="InParanoid" id="A0A2P5F6N4"/>
<dbReference type="InterPro" id="IPR010399">
    <property type="entry name" value="Tify_dom"/>
</dbReference>
<feature type="compositionally biased region" description="Polar residues" evidence="3">
    <location>
        <begin position="191"/>
        <end position="214"/>
    </location>
</feature>
<comment type="similarity">
    <text evidence="1 2">Belongs to the TIFY/JAZ family.</text>
</comment>